<sequence>MEFKNRLQQLLQAKDGGNMSALASFCGVTPQAVQQWIAQGRTPRAHRLKQIAEYFGITEKDLLFGEDVPNVAFDTPEAPGLLPDSYIQVRAYEPGDDDFVTIKTVRLKLSAGISGYSTEPERGEGMPIVFQKEWLEKHGYFPDNLIALKIRGESMRPKLDDGDLVVINTADRIPKDNQIYAVNFDGEDVIKRLRRENREWWLVSDNPDQKNYPKQICRGANCIIVGHVIYMQSRAL</sequence>
<keyword evidence="1" id="KW-0805">Transcription regulation</keyword>
<dbReference type="SUPFAM" id="SSF51306">
    <property type="entry name" value="LexA/Signal peptidase"/>
    <property type="match status" value="1"/>
</dbReference>
<evidence type="ECO:0000259" key="4">
    <source>
        <dbReference type="PROSITE" id="PS50943"/>
    </source>
</evidence>
<keyword evidence="3" id="KW-0804">Transcription</keyword>
<dbReference type="InterPro" id="IPR010982">
    <property type="entry name" value="Lambda_DNA-bd_dom_sf"/>
</dbReference>
<evidence type="ECO:0000313" key="5">
    <source>
        <dbReference type="EMBL" id="RAM63122.1"/>
    </source>
</evidence>
<proteinExistence type="predicted"/>
<keyword evidence="2" id="KW-0238">DNA-binding</keyword>
<organism evidence="5 6">
    <name type="scientific">Herbaspirillum rubrisubalbicans</name>
    <dbReference type="NCBI Taxonomy" id="80842"/>
    <lineage>
        <taxon>Bacteria</taxon>
        <taxon>Pseudomonadati</taxon>
        <taxon>Pseudomonadota</taxon>
        <taxon>Betaproteobacteria</taxon>
        <taxon>Burkholderiales</taxon>
        <taxon>Oxalobacteraceae</taxon>
        <taxon>Herbaspirillum</taxon>
    </lineage>
</organism>
<dbReference type="InterPro" id="IPR039418">
    <property type="entry name" value="LexA-like"/>
</dbReference>
<reference evidence="5 6" key="1">
    <citation type="submission" date="2014-12" db="EMBL/GenBank/DDBJ databases">
        <title>Complete genome sequence of Herbaspirillum rubrisubalbicans Os38.</title>
        <authorList>
            <person name="Chen M."/>
            <person name="An Q."/>
        </authorList>
    </citation>
    <scope>NUCLEOTIDE SEQUENCE [LARGE SCALE GENOMIC DNA]</scope>
    <source>
        <strain evidence="5 6">Os38</strain>
    </source>
</reference>
<evidence type="ECO:0000313" key="6">
    <source>
        <dbReference type="Proteomes" id="UP000248631"/>
    </source>
</evidence>
<name>A0ABX9BYN8_9BURK</name>
<protein>
    <recommendedName>
        <fullName evidence="4">HTH cro/C1-type domain-containing protein</fullName>
    </recommendedName>
</protein>
<dbReference type="InterPro" id="IPR036286">
    <property type="entry name" value="LexA/Signal_pep-like_sf"/>
</dbReference>
<evidence type="ECO:0000256" key="2">
    <source>
        <dbReference type="ARBA" id="ARBA00023125"/>
    </source>
</evidence>
<dbReference type="Pfam" id="PF01381">
    <property type="entry name" value="HTH_3"/>
    <property type="match status" value="1"/>
</dbReference>
<comment type="caution">
    <text evidence="5">The sequence shown here is derived from an EMBL/GenBank/DDBJ whole genome shotgun (WGS) entry which is preliminary data.</text>
</comment>
<evidence type="ECO:0000256" key="1">
    <source>
        <dbReference type="ARBA" id="ARBA00023015"/>
    </source>
</evidence>
<gene>
    <name evidence="5" type="ORF">RB24_17500</name>
</gene>
<dbReference type="CDD" id="cd00093">
    <property type="entry name" value="HTH_XRE"/>
    <property type="match status" value="1"/>
</dbReference>
<dbReference type="PANTHER" id="PTHR40661">
    <property type="match status" value="1"/>
</dbReference>
<dbReference type="CDD" id="cd06529">
    <property type="entry name" value="S24_LexA-like"/>
    <property type="match status" value="1"/>
</dbReference>
<keyword evidence="6" id="KW-1185">Reference proteome</keyword>
<dbReference type="Proteomes" id="UP000248631">
    <property type="component" value="Unassembled WGS sequence"/>
</dbReference>
<dbReference type="EMBL" id="JUGD01000022">
    <property type="protein sequence ID" value="RAM63122.1"/>
    <property type="molecule type" value="Genomic_DNA"/>
</dbReference>
<feature type="domain" description="HTH cro/C1-type" evidence="4">
    <location>
        <begin position="7"/>
        <end position="62"/>
    </location>
</feature>
<dbReference type="SMART" id="SM00530">
    <property type="entry name" value="HTH_XRE"/>
    <property type="match status" value="1"/>
</dbReference>
<dbReference type="SUPFAM" id="SSF47413">
    <property type="entry name" value="lambda repressor-like DNA-binding domains"/>
    <property type="match status" value="1"/>
</dbReference>
<dbReference type="Gene3D" id="2.10.109.10">
    <property type="entry name" value="Umud Fragment, subunit A"/>
    <property type="match status" value="1"/>
</dbReference>
<evidence type="ECO:0000256" key="3">
    <source>
        <dbReference type="ARBA" id="ARBA00023163"/>
    </source>
</evidence>
<dbReference type="PROSITE" id="PS50943">
    <property type="entry name" value="HTH_CROC1"/>
    <property type="match status" value="1"/>
</dbReference>
<dbReference type="InterPro" id="IPR001387">
    <property type="entry name" value="Cro/C1-type_HTH"/>
</dbReference>
<accession>A0ABX9BYN8</accession>
<dbReference type="Pfam" id="PF00717">
    <property type="entry name" value="Peptidase_S24"/>
    <property type="match status" value="1"/>
</dbReference>
<dbReference type="Gene3D" id="1.10.260.40">
    <property type="entry name" value="lambda repressor-like DNA-binding domains"/>
    <property type="match status" value="1"/>
</dbReference>
<dbReference type="PANTHER" id="PTHR40661:SF1">
    <property type="entry name" value="HTH CRO_C1-TYPE DOMAIN-CONTAINING PROTEIN"/>
    <property type="match status" value="1"/>
</dbReference>
<dbReference type="InterPro" id="IPR015927">
    <property type="entry name" value="Peptidase_S24_S26A/B/C"/>
</dbReference>